<name>A0AA92WI31_9BACT</name>
<protein>
    <submittedName>
        <fullName evidence="1">Uncharacterized protein</fullName>
    </submittedName>
</protein>
<dbReference type="AlphaFoldDB" id="A0AA92WI31"/>
<organism evidence="1 2">
    <name type="scientific">Segatella copri</name>
    <dbReference type="NCBI Taxonomy" id="165179"/>
    <lineage>
        <taxon>Bacteria</taxon>
        <taxon>Pseudomonadati</taxon>
        <taxon>Bacteroidota</taxon>
        <taxon>Bacteroidia</taxon>
        <taxon>Bacteroidales</taxon>
        <taxon>Prevotellaceae</taxon>
        <taxon>Segatella</taxon>
    </lineage>
</organism>
<sequence length="140" mass="16273">MLLNMVMFKVTICDLKNKDRNMADNIEHQDKGELVANCDRFYSHRLKASCATNGYFYKLYAPLQANCPQLADDFKFLFLIPWDHHRRIIDKCKGNGATDNQRPFNAHLHAYVVYKKNYGMQAAVVLNLMHKGKDLLAFMK</sequence>
<gene>
    <name evidence="1" type="ORF">DW916_09925</name>
</gene>
<accession>A0AA92WI31</accession>
<evidence type="ECO:0000313" key="2">
    <source>
        <dbReference type="Proteomes" id="UP000284990"/>
    </source>
</evidence>
<dbReference type="EMBL" id="QSFW01000019">
    <property type="protein sequence ID" value="RHA85553.1"/>
    <property type="molecule type" value="Genomic_DNA"/>
</dbReference>
<reference evidence="1 2" key="1">
    <citation type="submission" date="2018-08" db="EMBL/GenBank/DDBJ databases">
        <title>A genome reference for cultivated species of the human gut microbiota.</title>
        <authorList>
            <person name="Zou Y."/>
            <person name="Xue W."/>
            <person name="Luo G."/>
        </authorList>
    </citation>
    <scope>NUCLEOTIDE SEQUENCE [LARGE SCALE GENOMIC DNA]</scope>
    <source>
        <strain evidence="1 2">AM42-23AC</strain>
    </source>
</reference>
<proteinExistence type="predicted"/>
<dbReference type="Proteomes" id="UP000284990">
    <property type="component" value="Unassembled WGS sequence"/>
</dbReference>
<comment type="caution">
    <text evidence="1">The sequence shown here is derived from an EMBL/GenBank/DDBJ whole genome shotgun (WGS) entry which is preliminary data.</text>
</comment>
<evidence type="ECO:0000313" key="1">
    <source>
        <dbReference type="EMBL" id="RHA85553.1"/>
    </source>
</evidence>